<dbReference type="Proteomes" id="UP000070475">
    <property type="component" value="Unassembled WGS sequence"/>
</dbReference>
<dbReference type="OrthoDB" id="2942231at2"/>
<accession>A0A132TJY6</accession>
<proteinExistence type="predicted"/>
<evidence type="ECO:0000313" key="2">
    <source>
        <dbReference type="Proteomes" id="UP000070475"/>
    </source>
</evidence>
<dbReference type="RefSeq" id="WP_060862941.1">
    <property type="nucleotide sequence ID" value="NZ_LIRB01000146.1"/>
</dbReference>
<gene>
    <name evidence="1" type="ORF">AMQ84_27255</name>
</gene>
<name>A0A132TJY6_9BACL</name>
<sequence>MALKKTIELPSGLTLQNAYIRVQGVNGNKNIADICLELFVSQQACEEEKVPVTHMYFRFTPDQEEDATRWDKQAYEHLKTLPEFENAVDV</sequence>
<protein>
    <submittedName>
        <fullName evidence="1">Uncharacterized protein</fullName>
    </submittedName>
</protein>
<reference evidence="1 2" key="1">
    <citation type="submission" date="2015-08" db="EMBL/GenBank/DDBJ databases">
        <title>Genomes of Paenibacillus riograndensis.</title>
        <authorList>
            <person name="Sant'Anna F.H."/>
            <person name="Souza R."/>
            <person name="Ambrosini A."/>
            <person name="Bach E."/>
            <person name="Fernandes G."/>
            <person name="Balsanelli E."/>
            <person name="Baura V.A."/>
            <person name="Pedrosa F.O."/>
            <person name="Souza E.M."/>
            <person name="Passaglia L."/>
        </authorList>
    </citation>
    <scope>NUCLEOTIDE SEQUENCE [LARGE SCALE GENOMIC DNA]</scope>
    <source>
        <strain evidence="1 2">CAS34</strain>
    </source>
</reference>
<keyword evidence="2" id="KW-1185">Reference proteome</keyword>
<dbReference type="AlphaFoldDB" id="A0A132TJY6"/>
<dbReference type="EMBL" id="LIRB01000146">
    <property type="protein sequence ID" value="KWX71622.1"/>
    <property type="molecule type" value="Genomic_DNA"/>
</dbReference>
<organism evidence="1 2">
    <name type="scientific">Paenibacillus riograndensis</name>
    <dbReference type="NCBI Taxonomy" id="483937"/>
    <lineage>
        <taxon>Bacteria</taxon>
        <taxon>Bacillati</taxon>
        <taxon>Bacillota</taxon>
        <taxon>Bacilli</taxon>
        <taxon>Bacillales</taxon>
        <taxon>Paenibacillaceae</taxon>
        <taxon>Paenibacillus</taxon>
        <taxon>Paenibacillus sonchi group</taxon>
    </lineage>
</organism>
<dbReference type="PATRIC" id="fig|483937.3.peg.4284"/>
<evidence type="ECO:0000313" key="1">
    <source>
        <dbReference type="EMBL" id="KWX71622.1"/>
    </source>
</evidence>
<comment type="caution">
    <text evidence="1">The sequence shown here is derived from an EMBL/GenBank/DDBJ whole genome shotgun (WGS) entry which is preliminary data.</text>
</comment>